<feature type="compositionally biased region" description="Acidic residues" evidence="1">
    <location>
        <begin position="264"/>
        <end position="278"/>
    </location>
</feature>
<organism evidence="2 3">
    <name type="scientific">Elaeophora elaphi</name>
    <dbReference type="NCBI Taxonomy" id="1147741"/>
    <lineage>
        <taxon>Eukaryota</taxon>
        <taxon>Metazoa</taxon>
        <taxon>Ecdysozoa</taxon>
        <taxon>Nematoda</taxon>
        <taxon>Chromadorea</taxon>
        <taxon>Rhabditida</taxon>
        <taxon>Spirurina</taxon>
        <taxon>Spiruromorpha</taxon>
        <taxon>Filarioidea</taxon>
        <taxon>Onchocercidae</taxon>
        <taxon>Elaeophora</taxon>
    </lineage>
</organism>
<feature type="region of interest" description="Disordered" evidence="1">
    <location>
        <begin position="252"/>
        <end position="296"/>
    </location>
</feature>
<name>A0A0R3RYI9_9BILA</name>
<evidence type="ECO:0000313" key="3">
    <source>
        <dbReference type="WBParaSite" id="EEL_0000734601-mRNA-1"/>
    </source>
</evidence>
<dbReference type="InterPro" id="IPR046426">
    <property type="entry name" value="DAXX_histone-bd_sf"/>
</dbReference>
<proteinExistence type="predicted"/>
<dbReference type="Proteomes" id="UP000050640">
    <property type="component" value="Unplaced"/>
</dbReference>
<feature type="region of interest" description="Disordered" evidence="1">
    <location>
        <begin position="336"/>
        <end position="365"/>
    </location>
</feature>
<sequence>MEEATNSVRPNEHGIKKMNRTAFNRKISKIDKLVKLYKQLREAITNLENREVSFGEDYDEQYEESCNKRLLKLIQRRLQIHNYLVRKGIFVSDTGEAILPDVKPKLMITSTGIEDLNVLLTEYVNQETDSEVLGCKIRIPYKHVTVDDVKMLVDKLKETNNTQLFPDDPEEFDQLVQNIACEVNKLVKRLIENNHRMGLADWAVPDQASEVGNFPSTSANADVEDKEEHSSSVPTWDIANVELHKACGRGELDCTESENSNNIDDTEMSPVADEEGFESDTQYSANGDMENKNNESDDSCCIVEERMYKQCEGSGDSDCCIIEDDETAISEEIVSEDTENIEAQSANDDAGNADNPSENGKKDMELDEKIVDDDDDCCIIED</sequence>
<evidence type="ECO:0000256" key="1">
    <source>
        <dbReference type="SAM" id="MobiDB-lite"/>
    </source>
</evidence>
<reference evidence="3" key="1">
    <citation type="submission" date="2017-02" db="UniProtKB">
        <authorList>
            <consortium name="WormBaseParasite"/>
        </authorList>
    </citation>
    <scope>IDENTIFICATION</scope>
</reference>
<feature type="region of interest" description="Disordered" evidence="1">
    <location>
        <begin position="211"/>
        <end position="233"/>
    </location>
</feature>
<dbReference type="GO" id="GO:0042393">
    <property type="term" value="F:histone binding"/>
    <property type="evidence" value="ECO:0007669"/>
    <property type="project" value="InterPro"/>
</dbReference>
<dbReference type="Gene3D" id="1.20.58.2170">
    <property type="match status" value="1"/>
</dbReference>
<evidence type="ECO:0000313" key="2">
    <source>
        <dbReference type="Proteomes" id="UP000050640"/>
    </source>
</evidence>
<dbReference type="AlphaFoldDB" id="A0A0R3RYI9"/>
<protein>
    <submittedName>
        <fullName evidence="3">BAG domain-containing protein</fullName>
    </submittedName>
</protein>
<keyword evidence="2" id="KW-1185">Reference proteome</keyword>
<dbReference type="WBParaSite" id="EEL_0000734601-mRNA-1">
    <property type="protein sequence ID" value="EEL_0000734601-mRNA-1"/>
    <property type="gene ID" value="EEL_0000734601"/>
</dbReference>
<accession>A0A0R3RYI9</accession>